<accession>A0A5B7IBK3</accession>
<dbReference type="Gene3D" id="3.30.460.90">
    <property type="match status" value="1"/>
</dbReference>
<evidence type="ECO:0000313" key="1">
    <source>
        <dbReference type="EMBL" id="MPC78288.1"/>
    </source>
</evidence>
<reference evidence="1 2" key="1">
    <citation type="submission" date="2019-05" db="EMBL/GenBank/DDBJ databases">
        <title>Another draft genome of Portunus trituberculatus and its Hox gene families provides insights of decapod evolution.</title>
        <authorList>
            <person name="Jeong J.-H."/>
            <person name="Song I."/>
            <person name="Kim S."/>
            <person name="Choi T."/>
            <person name="Kim D."/>
            <person name="Ryu S."/>
            <person name="Kim W."/>
        </authorList>
    </citation>
    <scope>NUCLEOTIDE SEQUENCE [LARGE SCALE GENOMIC DNA]</scope>
    <source>
        <tissue evidence="1">Muscle</tissue>
    </source>
</reference>
<dbReference type="AlphaFoldDB" id="A0A5B7IBK3"/>
<dbReference type="OrthoDB" id="6379249at2759"/>
<comment type="caution">
    <text evidence="1">The sequence shown here is derived from an EMBL/GenBank/DDBJ whole genome shotgun (WGS) entry which is preliminary data.</text>
</comment>
<evidence type="ECO:0000313" key="2">
    <source>
        <dbReference type="Proteomes" id="UP000324222"/>
    </source>
</evidence>
<gene>
    <name evidence="1" type="ORF">E2C01_072773</name>
</gene>
<proteinExistence type="predicted"/>
<dbReference type="EMBL" id="VSRR010048037">
    <property type="protein sequence ID" value="MPC78288.1"/>
    <property type="molecule type" value="Genomic_DNA"/>
</dbReference>
<name>A0A5B7IBK3_PORTR</name>
<protein>
    <submittedName>
        <fullName evidence="1">Uncharacterized protein</fullName>
    </submittedName>
</protein>
<organism evidence="1 2">
    <name type="scientific">Portunus trituberculatus</name>
    <name type="common">Swimming crab</name>
    <name type="synonym">Neptunus trituberculatus</name>
    <dbReference type="NCBI Taxonomy" id="210409"/>
    <lineage>
        <taxon>Eukaryota</taxon>
        <taxon>Metazoa</taxon>
        <taxon>Ecdysozoa</taxon>
        <taxon>Arthropoda</taxon>
        <taxon>Crustacea</taxon>
        <taxon>Multicrustacea</taxon>
        <taxon>Malacostraca</taxon>
        <taxon>Eumalacostraca</taxon>
        <taxon>Eucarida</taxon>
        <taxon>Decapoda</taxon>
        <taxon>Pleocyemata</taxon>
        <taxon>Brachyura</taxon>
        <taxon>Eubrachyura</taxon>
        <taxon>Portunoidea</taxon>
        <taxon>Portunidae</taxon>
        <taxon>Portuninae</taxon>
        <taxon>Portunus</taxon>
    </lineage>
</organism>
<sequence length="430" mass="49041">MRYNDNMRKEMTPLDHHEADYLLHQLLCTIDLKKLPKEAKRANIDLNMNEAEQVKKAVQQAVGIILGRVVAFDDTYKGRLELVGSAQDGSKLFAPDEFDINIVIPAADRVTVSVHQELDESVRYQGHVLKITVETNNPHLQGNRLMGDLFGAVKQALTDSVLDDKRLSVVPPSLTRTQVGVALAMAWQGMEYPLLLVGVDLVPVLEVPWHEVIVKPDALTPPDTNVMHISNTADGSWRCSFALIEAEVLRQLSPEERRIQLSCKMLLYFLKVEPWMPKEIKSFCTWWTGRSFNLPVPTGFCLKSSFFRLLAFKRNTGTQWLEEDTIFWMAFAFRTMCQQIANKAEADLSPRKVFAYFGGDCEGPKIGHGAPIITHYLFKRELKKRLTISTLMRYLNCLMASVWKYLNNGFFFLNSALEVLHKLHDYIFCT</sequence>
<dbReference type="Proteomes" id="UP000324222">
    <property type="component" value="Unassembled WGS sequence"/>
</dbReference>
<keyword evidence="2" id="KW-1185">Reference proteome</keyword>